<feature type="domain" description="SCP" evidence="2">
    <location>
        <begin position="300"/>
        <end position="414"/>
    </location>
</feature>
<dbReference type="InterPro" id="IPR014044">
    <property type="entry name" value="CAP_dom"/>
</dbReference>
<feature type="compositionally biased region" description="Basic residues" evidence="1">
    <location>
        <begin position="58"/>
        <end position="72"/>
    </location>
</feature>
<accession>A0ABU2T072</accession>
<dbReference type="PANTHER" id="PTHR31157">
    <property type="entry name" value="SCP DOMAIN-CONTAINING PROTEIN"/>
    <property type="match status" value="1"/>
</dbReference>
<dbReference type="EMBL" id="JAVRFI010000032">
    <property type="protein sequence ID" value="MDT0453570.1"/>
    <property type="molecule type" value="Genomic_DNA"/>
</dbReference>
<feature type="compositionally biased region" description="Low complexity" evidence="1">
    <location>
        <begin position="242"/>
        <end position="252"/>
    </location>
</feature>
<feature type="compositionally biased region" description="Pro residues" evidence="1">
    <location>
        <begin position="147"/>
        <end position="157"/>
    </location>
</feature>
<evidence type="ECO:0000259" key="2">
    <source>
        <dbReference type="Pfam" id="PF00188"/>
    </source>
</evidence>
<feature type="compositionally biased region" description="Basic and acidic residues" evidence="1">
    <location>
        <begin position="158"/>
        <end position="185"/>
    </location>
</feature>
<dbReference type="SUPFAM" id="SSF55797">
    <property type="entry name" value="PR-1-like"/>
    <property type="match status" value="1"/>
</dbReference>
<dbReference type="CDD" id="cd05379">
    <property type="entry name" value="CAP_bacterial"/>
    <property type="match status" value="1"/>
</dbReference>
<name>A0ABU2T072_9ACTN</name>
<dbReference type="PANTHER" id="PTHR31157:SF1">
    <property type="entry name" value="SCP DOMAIN-CONTAINING PROTEIN"/>
    <property type="match status" value="1"/>
</dbReference>
<feature type="compositionally biased region" description="Pro residues" evidence="1">
    <location>
        <begin position="253"/>
        <end position="268"/>
    </location>
</feature>
<organism evidence="3 4">
    <name type="scientific">Streptomyces hesseae</name>
    <dbReference type="NCBI Taxonomy" id="3075519"/>
    <lineage>
        <taxon>Bacteria</taxon>
        <taxon>Bacillati</taxon>
        <taxon>Actinomycetota</taxon>
        <taxon>Actinomycetes</taxon>
        <taxon>Kitasatosporales</taxon>
        <taxon>Streptomycetaceae</taxon>
        <taxon>Streptomyces</taxon>
    </lineage>
</organism>
<dbReference type="RefSeq" id="WP_311615565.1">
    <property type="nucleotide sequence ID" value="NZ_JAVRFI010000032.1"/>
</dbReference>
<feature type="compositionally biased region" description="Low complexity" evidence="1">
    <location>
        <begin position="186"/>
        <end position="200"/>
    </location>
</feature>
<proteinExistence type="predicted"/>
<sequence>MGRHRRSARATADEAVANARQARAPLKSETAGVFEPEDPAEAVTQPIPIVRPAPTGTGRHRSPHRAKAKAGRAPKTGAAAAGRGGGKPPKPAPPARRAGLLGASAAVAMGAVAMVSGLLPSGAFPPGGDPHSPGSGSSGHVLADAPPEAPPEAPASPPRRDGPADRADGRDGPAPAREARPERDTAAPPAASGPMASNPAAPEPRSAQAEPVSAPGRGNPPANRAAERPPASSGTPADARPEGPARAAFPGRRPAPPAPGTPRRPAPPAHTEQADHDPDDLGALPGTLADTRSSAAHLVLSLVNAERAKAGCRPLRVSGKLSRLAQSFSDDMARRGFFDHTDPDGRTPWDRAARRGIKNLGGENIARGHPDAHTVMEAWMRSSGHRANILNCDYRSIGLGVHHGGNGPYWTQDFGY</sequence>
<dbReference type="Proteomes" id="UP001180531">
    <property type="component" value="Unassembled WGS sequence"/>
</dbReference>
<evidence type="ECO:0000313" key="3">
    <source>
        <dbReference type="EMBL" id="MDT0453570.1"/>
    </source>
</evidence>
<dbReference type="Gene3D" id="3.40.33.10">
    <property type="entry name" value="CAP"/>
    <property type="match status" value="1"/>
</dbReference>
<dbReference type="InterPro" id="IPR035940">
    <property type="entry name" value="CAP_sf"/>
</dbReference>
<reference evidence="3" key="1">
    <citation type="submission" date="2024-05" db="EMBL/GenBank/DDBJ databases">
        <title>30 novel species of actinomycetes from the DSMZ collection.</title>
        <authorList>
            <person name="Nouioui I."/>
        </authorList>
    </citation>
    <scope>NUCLEOTIDE SEQUENCE</scope>
    <source>
        <strain evidence="3">DSM 40473</strain>
    </source>
</reference>
<feature type="compositionally biased region" description="Low complexity" evidence="1">
    <location>
        <begin position="129"/>
        <end position="146"/>
    </location>
</feature>
<evidence type="ECO:0000256" key="1">
    <source>
        <dbReference type="SAM" id="MobiDB-lite"/>
    </source>
</evidence>
<comment type="caution">
    <text evidence="3">The sequence shown here is derived from an EMBL/GenBank/DDBJ whole genome shotgun (WGS) entry which is preliminary data.</text>
</comment>
<protein>
    <submittedName>
        <fullName evidence="3">CAP domain-containing protein</fullName>
    </submittedName>
</protein>
<gene>
    <name evidence="3" type="ORF">RM609_31475</name>
</gene>
<feature type="region of interest" description="Disordered" evidence="1">
    <location>
        <begin position="118"/>
        <end position="288"/>
    </location>
</feature>
<dbReference type="Pfam" id="PF00188">
    <property type="entry name" value="CAP"/>
    <property type="match status" value="1"/>
</dbReference>
<feature type="compositionally biased region" description="Low complexity" evidence="1">
    <location>
        <begin position="219"/>
        <end position="231"/>
    </location>
</feature>
<keyword evidence="4" id="KW-1185">Reference proteome</keyword>
<evidence type="ECO:0000313" key="4">
    <source>
        <dbReference type="Proteomes" id="UP001180531"/>
    </source>
</evidence>
<feature type="region of interest" description="Disordered" evidence="1">
    <location>
        <begin position="1"/>
        <end position="98"/>
    </location>
</feature>